<evidence type="ECO:0000256" key="1">
    <source>
        <dbReference type="SAM" id="SignalP"/>
    </source>
</evidence>
<dbReference type="Pfam" id="PF20616">
    <property type="entry name" value="Caps_syn_GfcC_N"/>
    <property type="match status" value="1"/>
</dbReference>
<sequence length="248" mass="28338">MKRTFLSLLWLTMPLSSSIAGVVTVELPSEQLIIEYDAPVRLERALNDTNIHSKNQTPFSYAINNALFNLDKQRIANNRKQSVLNQINKLRAEQPDFNESLGILHEQISQWSIGYREKVSLDLDFVRLEPSANPILSGHYEFEYPDRPTTISLEGLFFSTTKPESQPDKTVRDYLSSSKALSDASNSFVWLIYPDGTYKKIGFAYWNDDQTAIPPGSILFLAFNNPSEALLQLEQNIISLLVWRRNYS</sequence>
<evidence type="ECO:0000259" key="3">
    <source>
        <dbReference type="Pfam" id="PF20616"/>
    </source>
</evidence>
<feature type="chain" id="PRO_5045032459" evidence="1">
    <location>
        <begin position="20"/>
        <end position="248"/>
    </location>
</feature>
<comment type="caution">
    <text evidence="5">The sequence shown here is derived from an EMBL/GenBank/DDBJ whole genome shotgun (WGS) entry which is preliminary data.</text>
</comment>
<evidence type="ECO:0000313" key="4">
    <source>
        <dbReference type="EMBL" id="MDN3608435.1"/>
    </source>
</evidence>
<reference evidence="6" key="2">
    <citation type="journal article" date="2019" name="Int. J. Syst. Evol. Microbiol.">
        <title>The Global Catalogue of Microorganisms (GCM) 10K type strain sequencing project: providing services to taxonomists for standard genome sequencing and annotation.</title>
        <authorList>
            <consortium name="The Broad Institute Genomics Platform"/>
            <consortium name="The Broad Institute Genome Sequencing Center for Infectious Disease"/>
            <person name="Wu L."/>
            <person name="Ma J."/>
        </authorList>
    </citation>
    <scope>NUCLEOTIDE SEQUENCE [LARGE SCALE GENOMIC DNA]</scope>
    <source>
        <strain evidence="6">CECT 7398</strain>
    </source>
</reference>
<dbReference type="EMBL" id="JAUFQC010000001">
    <property type="protein sequence ID" value="MDN3608435.1"/>
    <property type="molecule type" value="Genomic_DNA"/>
</dbReference>
<evidence type="ECO:0000259" key="2">
    <source>
        <dbReference type="Pfam" id="PF06251"/>
    </source>
</evidence>
<dbReference type="Proteomes" id="UP001238540">
    <property type="component" value="Unassembled WGS sequence"/>
</dbReference>
<dbReference type="Gene3D" id="3.10.20.700">
    <property type="match status" value="1"/>
</dbReference>
<protein>
    <submittedName>
        <fullName evidence="5">Capsule biosynthesis GfcC family protein</fullName>
    </submittedName>
</protein>
<feature type="domain" description="Capsule biosynthesis GfcC-like C-terminal" evidence="2">
    <location>
        <begin position="166"/>
        <end position="242"/>
    </location>
</feature>
<dbReference type="Gene3D" id="3.10.560.10">
    <property type="entry name" value="Outer membrane lipoprotein wza domain like"/>
    <property type="match status" value="1"/>
</dbReference>
<dbReference type="Pfam" id="PF06251">
    <property type="entry name" value="Caps_syn_GfcC_C"/>
    <property type="match status" value="1"/>
</dbReference>
<dbReference type="InterPro" id="IPR046459">
    <property type="entry name" value="Caps_syn_GfcC_N"/>
</dbReference>
<evidence type="ECO:0000313" key="5">
    <source>
        <dbReference type="EMBL" id="MDN3611089.1"/>
    </source>
</evidence>
<name>A0ABT8BXH9_9VIBR</name>
<gene>
    <name evidence="4" type="ORF">QWZ16_01415</name>
    <name evidence="5" type="ORF">QWZ16_15590</name>
</gene>
<accession>A0ABT8BXH9</accession>
<keyword evidence="6" id="KW-1185">Reference proteome</keyword>
<evidence type="ECO:0000313" key="6">
    <source>
        <dbReference type="Proteomes" id="UP001238540"/>
    </source>
</evidence>
<feature type="domain" description="Capsule biosynthesis GfcC-like N-terminal" evidence="3">
    <location>
        <begin position="21"/>
        <end position="141"/>
    </location>
</feature>
<dbReference type="RefSeq" id="WP_170883307.1">
    <property type="nucleotide sequence ID" value="NZ_JABEYA020000016.1"/>
</dbReference>
<dbReference type="InterPro" id="IPR010425">
    <property type="entry name" value="Caps_synth_GfcC-like_C"/>
</dbReference>
<proteinExistence type="predicted"/>
<reference evidence="5" key="1">
    <citation type="journal article" date="2014" name="Int. J. Syst. Evol. Microbiol.">
        <title>Complete genome of a new Firmicutes species belonging to the dominant human colonic microbiota ('Ruminococcus bicirculans') reveals two chromosomes and a selective capacity to utilize plant glucans.</title>
        <authorList>
            <consortium name="NISC Comparative Sequencing Program"/>
            <person name="Wegmann U."/>
            <person name="Louis P."/>
            <person name="Goesmann A."/>
            <person name="Henrissat B."/>
            <person name="Duncan S.H."/>
            <person name="Flint H.J."/>
        </authorList>
    </citation>
    <scope>NUCLEOTIDE SEQUENCE</scope>
    <source>
        <strain evidence="5">CECT 7398</strain>
    </source>
</reference>
<dbReference type="EMBL" id="JAUFQC010000009">
    <property type="protein sequence ID" value="MDN3611089.1"/>
    <property type="molecule type" value="Genomic_DNA"/>
</dbReference>
<reference evidence="5" key="3">
    <citation type="submission" date="2023-06" db="EMBL/GenBank/DDBJ databases">
        <authorList>
            <person name="Lucena T."/>
            <person name="Sun Q."/>
        </authorList>
    </citation>
    <scope>NUCLEOTIDE SEQUENCE</scope>
    <source>
        <strain evidence="5">CECT 7398</strain>
    </source>
</reference>
<keyword evidence="1" id="KW-0732">Signal</keyword>
<feature type="signal peptide" evidence="1">
    <location>
        <begin position="1"/>
        <end position="19"/>
    </location>
</feature>
<organism evidence="5 6">
    <name type="scientific">Vibrio ostreicida</name>
    <dbReference type="NCBI Taxonomy" id="526588"/>
    <lineage>
        <taxon>Bacteria</taxon>
        <taxon>Pseudomonadati</taxon>
        <taxon>Pseudomonadota</taxon>
        <taxon>Gammaproteobacteria</taxon>
        <taxon>Vibrionales</taxon>
        <taxon>Vibrionaceae</taxon>
        <taxon>Vibrio</taxon>
    </lineage>
</organism>